<dbReference type="SUPFAM" id="SSF48208">
    <property type="entry name" value="Six-hairpin glycosidases"/>
    <property type="match status" value="1"/>
</dbReference>
<evidence type="ECO:0008006" key="4">
    <source>
        <dbReference type="Google" id="ProtNLM"/>
    </source>
</evidence>
<keyword evidence="3" id="KW-1185">Reference proteome</keyword>
<accession>A0AAD2GU45</accession>
<dbReference type="GO" id="GO:0016787">
    <property type="term" value="F:hydrolase activity"/>
    <property type="evidence" value="ECO:0007669"/>
    <property type="project" value="UniProtKB-KW"/>
</dbReference>
<reference evidence="2" key="1">
    <citation type="submission" date="2023-11" db="EMBL/GenBank/DDBJ databases">
        <authorList>
            <person name="De Vega J J."/>
            <person name="De Vega J J."/>
        </authorList>
    </citation>
    <scope>NUCLEOTIDE SEQUENCE</scope>
</reference>
<dbReference type="PANTHER" id="PTHR41814">
    <property type="entry name" value="EXPRESSED PROTEIN"/>
    <property type="match status" value="1"/>
</dbReference>
<dbReference type="InterPro" id="IPR012341">
    <property type="entry name" value="6hp_glycosidase-like_sf"/>
</dbReference>
<dbReference type="EMBL" id="CAVNYO010000022">
    <property type="protein sequence ID" value="CAK5262655.1"/>
    <property type="molecule type" value="Genomic_DNA"/>
</dbReference>
<keyword evidence="1" id="KW-0378">Hydrolase</keyword>
<organism evidence="2 3">
    <name type="scientific">Mycena citricolor</name>
    <dbReference type="NCBI Taxonomy" id="2018698"/>
    <lineage>
        <taxon>Eukaryota</taxon>
        <taxon>Fungi</taxon>
        <taxon>Dikarya</taxon>
        <taxon>Basidiomycota</taxon>
        <taxon>Agaricomycotina</taxon>
        <taxon>Agaricomycetes</taxon>
        <taxon>Agaricomycetidae</taxon>
        <taxon>Agaricales</taxon>
        <taxon>Marasmiineae</taxon>
        <taxon>Mycenaceae</taxon>
        <taxon>Mycena</taxon>
    </lineage>
</organism>
<evidence type="ECO:0000313" key="3">
    <source>
        <dbReference type="Proteomes" id="UP001295794"/>
    </source>
</evidence>
<sequence>MSLSLGIRACPTTPAAPFLLDPGFNISAVATIAKALPSHSWEFGTASEALLELYNPDISVFGSKPFPVPVIPSNCHIPSLDYAASKIVFGTGANGLSDGTGAVGDPASLGVSAVLLGKSNASFAAGAQEELTYITTVAPRYANGAISQRADVAELWADFMYMAPPFLAYIAADRNNATLLKEVYEQCGLYRAVLKPPAVQNWQHIIGPQSADLGLWSTGNAWAAAGMTRVLATIIKAPVAKNADWRSGAIADLTTWIQEIVDGAMSQSTDNNLLRNYLNDTTGDGHGYGEISGTSMLAAVTYRMAVLSKATFGAKYIAWAEGVRKTMASHISSNGTAAPAVNPLNWGDTVPFTAGSPEGNNFVVLMYAAWRDCVKVGTCSK</sequence>
<comment type="caution">
    <text evidence="2">The sequence shown here is derived from an EMBL/GenBank/DDBJ whole genome shotgun (WGS) entry which is preliminary data.</text>
</comment>
<dbReference type="Proteomes" id="UP001295794">
    <property type="component" value="Unassembled WGS sequence"/>
</dbReference>
<evidence type="ECO:0000313" key="2">
    <source>
        <dbReference type="EMBL" id="CAK5262655.1"/>
    </source>
</evidence>
<proteinExistence type="predicted"/>
<dbReference type="GO" id="GO:0005975">
    <property type="term" value="P:carbohydrate metabolic process"/>
    <property type="evidence" value="ECO:0007669"/>
    <property type="project" value="InterPro"/>
</dbReference>
<protein>
    <recommendedName>
        <fullName evidence="4">Six-hairpin glycosidase</fullName>
    </recommendedName>
</protein>
<name>A0AAD2GU45_9AGAR</name>
<evidence type="ECO:0000256" key="1">
    <source>
        <dbReference type="ARBA" id="ARBA00022801"/>
    </source>
</evidence>
<dbReference type="InterPro" id="IPR010905">
    <property type="entry name" value="Glyco_hydro_88"/>
</dbReference>
<dbReference type="Gene3D" id="1.50.10.10">
    <property type="match status" value="1"/>
</dbReference>
<dbReference type="PANTHER" id="PTHR41814:SF1">
    <property type="entry name" value="CELLULASE"/>
    <property type="match status" value="1"/>
</dbReference>
<dbReference type="InterPro" id="IPR008928">
    <property type="entry name" value="6-hairpin_glycosidase_sf"/>
</dbReference>
<dbReference type="AlphaFoldDB" id="A0AAD2GU45"/>
<gene>
    <name evidence="2" type="ORF">MYCIT1_LOCUS1546</name>
</gene>
<dbReference type="Pfam" id="PF07470">
    <property type="entry name" value="Glyco_hydro_88"/>
    <property type="match status" value="1"/>
</dbReference>